<dbReference type="InterPro" id="IPR018094">
    <property type="entry name" value="Thymidylate_kinase"/>
</dbReference>
<comment type="catalytic activity">
    <reaction evidence="10 12">
        <text>dTMP + ATP = dTDP + ADP</text>
        <dbReference type="Rhea" id="RHEA:13517"/>
        <dbReference type="ChEBI" id="CHEBI:30616"/>
        <dbReference type="ChEBI" id="CHEBI:58369"/>
        <dbReference type="ChEBI" id="CHEBI:63528"/>
        <dbReference type="ChEBI" id="CHEBI:456216"/>
        <dbReference type="EC" id="2.7.4.9"/>
    </reaction>
</comment>
<dbReference type="InterPro" id="IPR018095">
    <property type="entry name" value="Thymidylate_kin_CS"/>
</dbReference>
<dbReference type="Gene3D" id="3.40.50.300">
    <property type="entry name" value="P-loop containing nucleotide triphosphate hydrolases"/>
    <property type="match status" value="1"/>
</dbReference>
<gene>
    <name evidence="12" type="primary">tmk</name>
    <name evidence="14" type="ORF">HY29_05350</name>
</gene>
<keyword evidence="6 12" id="KW-0547">Nucleotide-binding</keyword>
<dbReference type="CDD" id="cd01672">
    <property type="entry name" value="TMPK"/>
    <property type="match status" value="1"/>
</dbReference>
<evidence type="ECO:0000256" key="5">
    <source>
        <dbReference type="ARBA" id="ARBA00022727"/>
    </source>
</evidence>
<dbReference type="FunFam" id="3.40.50.300:FF:000225">
    <property type="entry name" value="Thymidylate kinase"/>
    <property type="match status" value="1"/>
</dbReference>
<evidence type="ECO:0000256" key="12">
    <source>
        <dbReference type="HAMAP-Rule" id="MF_00165"/>
    </source>
</evidence>
<dbReference type="NCBIfam" id="TIGR00041">
    <property type="entry name" value="DTMP_kinase"/>
    <property type="match status" value="1"/>
</dbReference>
<evidence type="ECO:0000259" key="13">
    <source>
        <dbReference type="Pfam" id="PF02223"/>
    </source>
</evidence>
<evidence type="ECO:0000256" key="11">
    <source>
        <dbReference type="ARBA" id="ARBA00057735"/>
    </source>
</evidence>
<dbReference type="GO" id="GO:0006235">
    <property type="term" value="P:dTTP biosynthetic process"/>
    <property type="evidence" value="ECO:0007669"/>
    <property type="project" value="UniProtKB-UniRule"/>
</dbReference>
<organism evidence="14 15">
    <name type="scientific">Hyphomonas beringensis</name>
    <dbReference type="NCBI Taxonomy" id="1280946"/>
    <lineage>
        <taxon>Bacteria</taxon>
        <taxon>Pseudomonadati</taxon>
        <taxon>Pseudomonadota</taxon>
        <taxon>Alphaproteobacteria</taxon>
        <taxon>Hyphomonadales</taxon>
        <taxon>Hyphomonadaceae</taxon>
        <taxon>Hyphomonas</taxon>
    </lineage>
</organism>
<comment type="similarity">
    <text evidence="1 12">Belongs to the thymidylate kinase family.</text>
</comment>
<dbReference type="EC" id="2.7.4.9" evidence="2 12"/>
<dbReference type="EMBL" id="AWFF01000076">
    <property type="protein sequence ID" value="KCZ51964.1"/>
    <property type="molecule type" value="Genomic_DNA"/>
</dbReference>
<evidence type="ECO:0000256" key="9">
    <source>
        <dbReference type="ARBA" id="ARBA00029962"/>
    </source>
</evidence>
<evidence type="ECO:0000256" key="6">
    <source>
        <dbReference type="ARBA" id="ARBA00022741"/>
    </source>
</evidence>
<dbReference type="GO" id="GO:0006233">
    <property type="term" value="P:dTDP biosynthetic process"/>
    <property type="evidence" value="ECO:0007669"/>
    <property type="project" value="InterPro"/>
</dbReference>
<evidence type="ECO:0000313" key="14">
    <source>
        <dbReference type="EMBL" id="KCZ51964.1"/>
    </source>
</evidence>
<dbReference type="Proteomes" id="UP000027037">
    <property type="component" value="Unassembled WGS sequence"/>
</dbReference>
<reference evidence="14 15" key="1">
    <citation type="journal article" date="2014" name="Antonie Van Leeuwenhoek">
        <title>Hyphomonas beringensis sp. nov. and Hyphomonas chukchiensis sp. nov., isolated from surface seawater of the Bering Sea and Chukchi Sea.</title>
        <authorList>
            <person name="Li C."/>
            <person name="Lai Q."/>
            <person name="Li G."/>
            <person name="Dong C."/>
            <person name="Wang J."/>
            <person name="Liao Y."/>
            <person name="Shao Z."/>
        </authorList>
    </citation>
    <scope>NUCLEOTIDE SEQUENCE [LARGE SCALE GENOMIC DNA]</scope>
    <source>
        <strain evidence="14 15">25B14_1</strain>
    </source>
</reference>
<proteinExistence type="inferred from homology"/>
<dbReference type="GO" id="GO:0005829">
    <property type="term" value="C:cytosol"/>
    <property type="evidence" value="ECO:0007669"/>
    <property type="project" value="TreeGrafter"/>
</dbReference>
<dbReference type="InterPro" id="IPR027417">
    <property type="entry name" value="P-loop_NTPase"/>
</dbReference>
<evidence type="ECO:0000256" key="10">
    <source>
        <dbReference type="ARBA" id="ARBA00048743"/>
    </source>
</evidence>
<comment type="function">
    <text evidence="11 12">Phosphorylation of dTMP to form dTDP in both de novo and salvage pathways of dTTP synthesis.</text>
</comment>
<comment type="caution">
    <text evidence="14">The sequence shown here is derived from an EMBL/GenBank/DDBJ whole genome shotgun (WGS) entry which is preliminary data.</text>
</comment>
<dbReference type="Pfam" id="PF02223">
    <property type="entry name" value="Thymidylate_kin"/>
    <property type="match status" value="1"/>
</dbReference>
<evidence type="ECO:0000256" key="7">
    <source>
        <dbReference type="ARBA" id="ARBA00022777"/>
    </source>
</evidence>
<dbReference type="PANTHER" id="PTHR10344">
    <property type="entry name" value="THYMIDYLATE KINASE"/>
    <property type="match status" value="1"/>
</dbReference>
<dbReference type="OrthoDB" id="9774907at2"/>
<keyword evidence="5 12" id="KW-0545">Nucleotide biosynthesis</keyword>
<evidence type="ECO:0000256" key="2">
    <source>
        <dbReference type="ARBA" id="ARBA00012980"/>
    </source>
</evidence>
<evidence type="ECO:0000256" key="8">
    <source>
        <dbReference type="ARBA" id="ARBA00022840"/>
    </source>
</evidence>
<dbReference type="AlphaFoldDB" id="A0A062U5Q9"/>
<keyword evidence="7 12" id="KW-0418">Kinase</keyword>
<keyword evidence="8 12" id="KW-0067">ATP-binding</keyword>
<dbReference type="HAMAP" id="MF_00165">
    <property type="entry name" value="Thymidylate_kinase"/>
    <property type="match status" value="1"/>
</dbReference>
<name>A0A062U5Q9_9PROT</name>
<dbReference type="GO" id="GO:0006227">
    <property type="term" value="P:dUDP biosynthetic process"/>
    <property type="evidence" value="ECO:0007669"/>
    <property type="project" value="TreeGrafter"/>
</dbReference>
<evidence type="ECO:0000256" key="1">
    <source>
        <dbReference type="ARBA" id="ARBA00009776"/>
    </source>
</evidence>
<evidence type="ECO:0000256" key="3">
    <source>
        <dbReference type="ARBA" id="ARBA00017144"/>
    </source>
</evidence>
<dbReference type="SUPFAM" id="SSF52540">
    <property type="entry name" value="P-loop containing nucleoside triphosphate hydrolases"/>
    <property type="match status" value="1"/>
</dbReference>
<protein>
    <recommendedName>
        <fullName evidence="3 12">Thymidylate kinase</fullName>
        <ecNumber evidence="2 12">2.7.4.9</ecNumber>
    </recommendedName>
    <alternativeName>
        <fullName evidence="9 12">dTMP kinase</fullName>
    </alternativeName>
</protein>
<dbReference type="InterPro" id="IPR039430">
    <property type="entry name" value="Thymidylate_kin-like_dom"/>
</dbReference>
<dbReference type="PATRIC" id="fig|1280946.3.peg.3159"/>
<keyword evidence="4 12" id="KW-0808">Transferase</keyword>
<dbReference type="GO" id="GO:0005524">
    <property type="term" value="F:ATP binding"/>
    <property type="evidence" value="ECO:0007669"/>
    <property type="project" value="UniProtKB-UniRule"/>
</dbReference>
<dbReference type="STRING" id="1280946.HY29_05350"/>
<dbReference type="eggNOG" id="COG0125">
    <property type="taxonomic scope" value="Bacteria"/>
</dbReference>
<keyword evidence="15" id="KW-1185">Reference proteome</keyword>
<evidence type="ECO:0000256" key="4">
    <source>
        <dbReference type="ARBA" id="ARBA00022679"/>
    </source>
</evidence>
<dbReference type="PANTHER" id="PTHR10344:SF4">
    <property type="entry name" value="UMP-CMP KINASE 2, MITOCHONDRIAL"/>
    <property type="match status" value="1"/>
</dbReference>
<feature type="domain" description="Thymidylate kinase-like" evidence="13">
    <location>
        <begin position="12"/>
        <end position="201"/>
    </location>
</feature>
<sequence length="217" mass="23543">MADTAQTRFITLEGGEGTGKSTLQRAIAEKLVATGGEVVTTREPGGTPLAEAVRELALHPPEGDSWSAMAEALLMNAARSDHLDKLIRPALKDGKWVICDRFADSTRVYQSVKGGVAEAILRNMEASVLAGTIPSLTLVLDAPLETTSDRRSQRGGAKDSFEKRNDDFHHAVRQAFITLARSEPERCVLIDASRDIDSVFEAAWTAISKRFDLKAHA</sequence>
<dbReference type="RefSeq" id="WP_034798705.1">
    <property type="nucleotide sequence ID" value="NZ_AWFF01000076.1"/>
</dbReference>
<feature type="binding site" evidence="12">
    <location>
        <begin position="14"/>
        <end position="21"/>
    </location>
    <ligand>
        <name>ATP</name>
        <dbReference type="ChEBI" id="CHEBI:30616"/>
    </ligand>
</feature>
<dbReference type="PROSITE" id="PS01331">
    <property type="entry name" value="THYMIDYLATE_KINASE"/>
    <property type="match status" value="1"/>
</dbReference>
<accession>A0A062U5Q9</accession>
<evidence type="ECO:0000313" key="15">
    <source>
        <dbReference type="Proteomes" id="UP000027037"/>
    </source>
</evidence>
<dbReference type="GO" id="GO:0004798">
    <property type="term" value="F:dTMP kinase activity"/>
    <property type="evidence" value="ECO:0007669"/>
    <property type="project" value="UniProtKB-UniRule"/>
</dbReference>